<keyword evidence="3 4" id="KW-0349">Heme</keyword>
<dbReference type="AlphaFoldDB" id="A0A6V8KX86"/>
<proteinExistence type="inferred from homology"/>
<dbReference type="PRINTS" id="PR00385">
    <property type="entry name" value="P450"/>
</dbReference>
<protein>
    <recommendedName>
        <fullName evidence="7">Cytochrome P450</fullName>
    </recommendedName>
</protein>
<dbReference type="InterPro" id="IPR050121">
    <property type="entry name" value="Cytochrome_P450_monoxygenase"/>
</dbReference>
<evidence type="ECO:0008006" key="7">
    <source>
        <dbReference type="Google" id="ProtNLM"/>
    </source>
</evidence>
<keyword evidence="3 4" id="KW-0408">Iron</keyword>
<dbReference type="SUPFAM" id="SSF48264">
    <property type="entry name" value="Cytochrome P450"/>
    <property type="match status" value="1"/>
</dbReference>
<dbReference type="GO" id="GO:0004497">
    <property type="term" value="F:monooxygenase activity"/>
    <property type="evidence" value="ECO:0007669"/>
    <property type="project" value="UniProtKB-KW"/>
</dbReference>
<evidence type="ECO:0000313" key="5">
    <source>
        <dbReference type="EMBL" id="GFJ85205.1"/>
    </source>
</evidence>
<evidence type="ECO:0000256" key="2">
    <source>
        <dbReference type="ARBA" id="ARBA00010617"/>
    </source>
</evidence>
<evidence type="ECO:0000256" key="4">
    <source>
        <dbReference type="RuleBase" id="RU000461"/>
    </source>
</evidence>
<comment type="caution">
    <text evidence="5">The sequence shown here is derived from an EMBL/GenBank/DDBJ whole genome shotgun (WGS) entry which is preliminary data.</text>
</comment>
<dbReference type="InterPro" id="IPR036396">
    <property type="entry name" value="Cyt_P450_sf"/>
</dbReference>
<dbReference type="GO" id="GO:0005506">
    <property type="term" value="F:iron ion binding"/>
    <property type="evidence" value="ECO:0007669"/>
    <property type="project" value="InterPro"/>
</dbReference>
<keyword evidence="6" id="KW-1185">Reference proteome</keyword>
<dbReference type="PROSITE" id="PS00086">
    <property type="entry name" value="CYTOCHROME_P450"/>
    <property type="match status" value="1"/>
</dbReference>
<dbReference type="InterPro" id="IPR002401">
    <property type="entry name" value="Cyt_P450_E_grp-I"/>
</dbReference>
<dbReference type="Proteomes" id="UP000482800">
    <property type="component" value="Unassembled WGS sequence"/>
</dbReference>
<evidence type="ECO:0000313" key="6">
    <source>
        <dbReference type="Proteomes" id="UP000482800"/>
    </source>
</evidence>
<evidence type="ECO:0000256" key="1">
    <source>
        <dbReference type="ARBA" id="ARBA00001971"/>
    </source>
</evidence>
<dbReference type="GO" id="GO:0016705">
    <property type="term" value="F:oxidoreductase activity, acting on paired donors, with incorporation or reduction of molecular oxygen"/>
    <property type="evidence" value="ECO:0007669"/>
    <property type="project" value="InterPro"/>
</dbReference>
<dbReference type="InterPro" id="IPR017972">
    <property type="entry name" value="Cyt_P450_CS"/>
</dbReference>
<reference evidence="5 6" key="1">
    <citation type="submission" date="2020-03" db="EMBL/GenBank/DDBJ databases">
        <title>Whole genome shotgun sequence of Phytohabitans houttuyneae NBRC 108639.</title>
        <authorList>
            <person name="Komaki H."/>
            <person name="Tamura T."/>
        </authorList>
    </citation>
    <scope>NUCLEOTIDE SEQUENCE [LARGE SCALE GENOMIC DNA]</scope>
    <source>
        <strain evidence="5 6">NBRC 108639</strain>
    </source>
</reference>
<keyword evidence="3 4" id="KW-0479">Metal-binding</keyword>
<keyword evidence="4" id="KW-0560">Oxidoreductase</keyword>
<organism evidence="5 6">
    <name type="scientific">Phytohabitans houttuyneae</name>
    <dbReference type="NCBI Taxonomy" id="1076126"/>
    <lineage>
        <taxon>Bacteria</taxon>
        <taxon>Bacillati</taxon>
        <taxon>Actinomycetota</taxon>
        <taxon>Actinomycetes</taxon>
        <taxon>Micromonosporales</taxon>
        <taxon>Micromonosporaceae</taxon>
    </lineage>
</organism>
<feature type="binding site" description="axial binding residue" evidence="3">
    <location>
        <position position="274"/>
    </location>
    <ligand>
        <name>heme</name>
        <dbReference type="ChEBI" id="CHEBI:30413"/>
    </ligand>
    <ligandPart>
        <name>Fe</name>
        <dbReference type="ChEBI" id="CHEBI:18248"/>
    </ligandPart>
</feature>
<dbReference type="EMBL" id="BLPF01000004">
    <property type="protein sequence ID" value="GFJ85205.1"/>
    <property type="molecule type" value="Genomic_DNA"/>
</dbReference>
<sequence length="332" mass="36877">MAHEAIDDLALRVRPDEPVDVATEMSRIVNRTIIRVFFGDRIPTAAADRIIPALYDIATSLVVRMALPRVPHRLPLPGDRAFHRGVATIDDVLLPAIREARRHRDGGDDVIATLCAASGSDGAELSERQVRDDVVTMFVTATETTSLTLTWLWPILRAHPEVAQRLYDEIDHVVAGDRVRHTHVPELRYLRAVLDELLRLYPVGWIFPRTALAADVIGVTGIPPGATLLVSPFLTHQMAEFWPDPQRFDPERFLSGGIPHRYAYFPFGGGPHQCLGRHVFQVEAQLIVASLLSRMRPVPSSAPVPSLKVAATLLPHERVRMAFAPASRQQVV</sequence>
<accession>A0A6V8KX86</accession>
<name>A0A6V8KX86_9ACTN</name>
<dbReference type="PANTHER" id="PTHR24305:SF166">
    <property type="entry name" value="CYTOCHROME P450 12A4, MITOCHONDRIAL-RELATED"/>
    <property type="match status" value="1"/>
</dbReference>
<gene>
    <name evidence="5" type="ORF">Phou_093850</name>
</gene>
<comment type="cofactor">
    <cofactor evidence="1 3">
        <name>heme</name>
        <dbReference type="ChEBI" id="CHEBI:30413"/>
    </cofactor>
</comment>
<dbReference type="PANTHER" id="PTHR24305">
    <property type="entry name" value="CYTOCHROME P450"/>
    <property type="match status" value="1"/>
</dbReference>
<evidence type="ECO:0000256" key="3">
    <source>
        <dbReference type="PIRSR" id="PIRSR602401-1"/>
    </source>
</evidence>
<keyword evidence="4" id="KW-0503">Monooxygenase</keyword>
<dbReference type="Pfam" id="PF00067">
    <property type="entry name" value="p450"/>
    <property type="match status" value="1"/>
</dbReference>
<dbReference type="Gene3D" id="1.10.630.10">
    <property type="entry name" value="Cytochrome P450"/>
    <property type="match status" value="1"/>
</dbReference>
<dbReference type="GO" id="GO:0020037">
    <property type="term" value="F:heme binding"/>
    <property type="evidence" value="ECO:0007669"/>
    <property type="project" value="InterPro"/>
</dbReference>
<reference evidence="5 6" key="2">
    <citation type="submission" date="2020-03" db="EMBL/GenBank/DDBJ databases">
        <authorList>
            <person name="Ichikawa N."/>
            <person name="Kimura A."/>
            <person name="Kitahashi Y."/>
            <person name="Uohara A."/>
        </authorList>
    </citation>
    <scope>NUCLEOTIDE SEQUENCE [LARGE SCALE GENOMIC DNA]</scope>
    <source>
        <strain evidence="5 6">NBRC 108639</strain>
    </source>
</reference>
<dbReference type="InterPro" id="IPR001128">
    <property type="entry name" value="Cyt_P450"/>
</dbReference>
<dbReference type="PRINTS" id="PR00463">
    <property type="entry name" value="EP450I"/>
</dbReference>
<comment type="similarity">
    <text evidence="2 4">Belongs to the cytochrome P450 family.</text>
</comment>